<accession>A0ACB0J2W9</accession>
<reference evidence="1" key="1">
    <citation type="submission" date="2023-10" db="EMBL/GenBank/DDBJ databases">
        <authorList>
            <person name="Rodriguez Cubillos JULIANA M."/>
            <person name="De Vega J."/>
        </authorList>
    </citation>
    <scope>NUCLEOTIDE SEQUENCE</scope>
</reference>
<comment type="caution">
    <text evidence="1">The sequence shown here is derived from an EMBL/GenBank/DDBJ whole genome shotgun (WGS) entry which is preliminary data.</text>
</comment>
<evidence type="ECO:0000313" key="1">
    <source>
        <dbReference type="EMBL" id="CAJ2638812.1"/>
    </source>
</evidence>
<evidence type="ECO:0000313" key="2">
    <source>
        <dbReference type="Proteomes" id="UP001177021"/>
    </source>
</evidence>
<protein>
    <submittedName>
        <fullName evidence="1">Uncharacterized protein</fullName>
    </submittedName>
</protein>
<organism evidence="1 2">
    <name type="scientific">Trifolium pratense</name>
    <name type="common">Red clover</name>
    <dbReference type="NCBI Taxonomy" id="57577"/>
    <lineage>
        <taxon>Eukaryota</taxon>
        <taxon>Viridiplantae</taxon>
        <taxon>Streptophyta</taxon>
        <taxon>Embryophyta</taxon>
        <taxon>Tracheophyta</taxon>
        <taxon>Spermatophyta</taxon>
        <taxon>Magnoliopsida</taxon>
        <taxon>eudicotyledons</taxon>
        <taxon>Gunneridae</taxon>
        <taxon>Pentapetalae</taxon>
        <taxon>rosids</taxon>
        <taxon>fabids</taxon>
        <taxon>Fabales</taxon>
        <taxon>Fabaceae</taxon>
        <taxon>Papilionoideae</taxon>
        <taxon>50 kb inversion clade</taxon>
        <taxon>NPAAA clade</taxon>
        <taxon>Hologalegina</taxon>
        <taxon>IRL clade</taxon>
        <taxon>Trifolieae</taxon>
        <taxon>Trifolium</taxon>
    </lineage>
</organism>
<sequence length="394" mass="42211">MKVLFSLLLVLVIASPSLCSKVRESNIPNAFNIVNYGAKGDGHTDDSNSFLKAWKDACSSTKGTPTLIVPTDKIFMTQPLTFQGPCKSATMNVTISGTITAPPNREHWKSNGNDHDSWITFSHISGLVVNGGGTLNAQGDSWWDKSSSHRPTAVRFLGCNNLKHGPMTHLNSPRNHISITGCDDVLISNVNLTAPETSPNTDGVDISSSTKVFIEHSTISTGDDCVAINSGSKFINITNVNCGPGHGISVGSLGKNGEYSTVEEVYVSDIIFTRTTNGARIKTWEGGSGYARKIIYNNITLDGVKNPVIIDQQYDALQYAGKGVKISDVTFRNFRGTTKDKIAIKLNCCSIGCTNIVLEEINISGLNGERSSSLCKNAHGSSSSCNPTVTCLNN</sequence>
<dbReference type="EMBL" id="CASHSV030000024">
    <property type="protein sequence ID" value="CAJ2638812.1"/>
    <property type="molecule type" value="Genomic_DNA"/>
</dbReference>
<name>A0ACB0J2W9_TRIPR</name>
<proteinExistence type="predicted"/>
<keyword evidence="2" id="KW-1185">Reference proteome</keyword>
<dbReference type="Proteomes" id="UP001177021">
    <property type="component" value="Unassembled WGS sequence"/>
</dbReference>
<gene>
    <name evidence="1" type="ORF">MILVUS5_LOCUS8953</name>
</gene>